<gene>
    <name evidence="2" type="ORF">KUF71_025298</name>
</gene>
<keyword evidence="3" id="KW-1185">Reference proteome</keyword>
<dbReference type="EMBL" id="JAHWGI010000485">
    <property type="protein sequence ID" value="KAK3916040.1"/>
    <property type="molecule type" value="Genomic_DNA"/>
</dbReference>
<sequence>MNGHGDIQLNFYFFFFPRFRRLSRADALHPAKTDTARWVVLFARAYGLRARVPTRQQQDTADTLARAVRPGAGRRVGHGSRALSRLGLARRQRALLRANKELSPRSVYAPPRPTPLGLTGHG</sequence>
<protein>
    <submittedName>
        <fullName evidence="2">Methylenetetrahydrofolate--tRNA-(Uracil-5-)-methyltransferase</fullName>
    </submittedName>
</protein>
<evidence type="ECO:0000256" key="1">
    <source>
        <dbReference type="SAM" id="MobiDB-lite"/>
    </source>
</evidence>
<comment type="caution">
    <text evidence="2">The sequence shown here is derived from an EMBL/GenBank/DDBJ whole genome shotgun (WGS) entry which is preliminary data.</text>
</comment>
<accession>A0AAE1LE23</accession>
<dbReference type="Proteomes" id="UP001219518">
    <property type="component" value="Unassembled WGS sequence"/>
</dbReference>
<organism evidence="2 3">
    <name type="scientific">Frankliniella fusca</name>
    <dbReference type="NCBI Taxonomy" id="407009"/>
    <lineage>
        <taxon>Eukaryota</taxon>
        <taxon>Metazoa</taxon>
        <taxon>Ecdysozoa</taxon>
        <taxon>Arthropoda</taxon>
        <taxon>Hexapoda</taxon>
        <taxon>Insecta</taxon>
        <taxon>Pterygota</taxon>
        <taxon>Neoptera</taxon>
        <taxon>Paraneoptera</taxon>
        <taxon>Thysanoptera</taxon>
        <taxon>Terebrantia</taxon>
        <taxon>Thripoidea</taxon>
        <taxon>Thripidae</taxon>
        <taxon>Frankliniella</taxon>
    </lineage>
</organism>
<reference evidence="2" key="1">
    <citation type="submission" date="2021-07" db="EMBL/GenBank/DDBJ databases">
        <authorList>
            <person name="Catto M.A."/>
            <person name="Jacobson A."/>
            <person name="Kennedy G."/>
            <person name="Labadie P."/>
            <person name="Hunt B.G."/>
            <person name="Srinivasan R."/>
        </authorList>
    </citation>
    <scope>NUCLEOTIDE SEQUENCE</scope>
    <source>
        <strain evidence="2">PL_HMW_Pooled</strain>
        <tissue evidence="2">Head</tissue>
    </source>
</reference>
<evidence type="ECO:0000313" key="2">
    <source>
        <dbReference type="EMBL" id="KAK3916040.1"/>
    </source>
</evidence>
<feature type="region of interest" description="Disordered" evidence="1">
    <location>
        <begin position="101"/>
        <end position="122"/>
    </location>
</feature>
<name>A0AAE1LE23_9NEOP</name>
<evidence type="ECO:0000313" key="3">
    <source>
        <dbReference type="Proteomes" id="UP001219518"/>
    </source>
</evidence>
<reference evidence="2" key="2">
    <citation type="journal article" date="2023" name="BMC Genomics">
        <title>Pest status, molecular evolution, and epigenetic factors derived from the genome assembly of Frankliniella fusca, a thysanopteran phytovirus vector.</title>
        <authorList>
            <person name="Catto M.A."/>
            <person name="Labadie P.E."/>
            <person name="Jacobson A.L."/>
            <person name="Kennedy G.G."/>
            <person name="Srinivasan R."/>
            <person name="Hunt B.G."/>
        </authorList>
    </citation>
    <scope>NUCLEOTIDE SEQUENCE</scope>
    <source>
        <tissue evidence="2">Head</tissue>
    </source>
</reference>
<proteinExistence type="predicted"/>
<dbReference type="AlphaFoldDB" id="A0AAE1LE23"/>